<organism evidence="1 2">
    <name type="scientific">Rhizobium rosettiformans W3</name>
    <dbReference type="NCBI Taxonomy" id="538378"/>
    <lineage>
        <taxon>Bacteria</taxon>
        <taxon>Pseudomonadati</taxon>
        <taxon>Pseudomonadota</taxon>
        <taxon>Alphaproteobacteria</taxon>
        <taxon>Hyphomicrobiales</taxon>
        <taxon>Rhizobiaceae</taxon>
        <taxon>Rhizobium/Agrobacterium group</taxon>
        <taxon>Rhizobium</taxon>
    </lineage>
</organism>
<accession>A0A4S8PS33</accession>
<dbReference type="RefSeq" id="WP_136542504.1">
    <property type="nucleotide sequence ID" value="NZ_STGU01000011.1"/>
</dbReference>
<name>A0A4S8PS33_9HYPH</name>
<evidence type="ECO:0000313" key="1">
    <source>
        <dbReference type="EMBL" id="THV33071.1"/>
    </source>
</evidence>
<dbReference type="EMBL" id="STGU01000011">
    <property type="protein sequence ID" value="THV33071.1"/>
    <property type="molecule type" value="Genomic_DNA"/>
</dbReference>
<evidence type="ECO:0000313" key="2">
    <source>
        <dbReference type="Proteomes" id="UP000307378"/>
    </source>
</evidence>
<sequence>MTKISRLARIESRLTAKEDDQWAYSLEPAYLRLTDEERADLDAISDKINAAYRGNVQEAVKVLSDRELDVFMAFCIAAGVKATEETP</sequence>
<dbReference type="AlphaFoldDB" id="A0A4S8PS33"/>
<dbReference type="Proteomes" id="UP000307378">
    <property type="component" value="Unassembled WGS sequence"/>
</dbReference>
<proteinExistence type="predicted"/>
<reference evidence="1 2" key="1">
    <citation type="submission" date="2019-04" db="EMBL/GenBank/DDBJ databases">
        <title>genome sequence of strain W3.</title>
        <authorList>
            <person name="Gao J."/>
            <person name="Sun J."/>
        </authorList>
    </citation>
    <scope>NUCLEOTIDE SEQUENCE [LARGE SCALE GENOMIC DNA]</scope>
    <source>
        <strain evidence="1 2">W3</strain>
    </source>
</reference>
<protein>
    <recommendedName>
        <fullName evidence="3">Phage tail assembly protein</fullName>
    </recommendedName>
</protein>
<evidence type="ECO:0008006" key="3">
    <source>
        <dbReference type="Google" id="ProtNLM"/>
    </source>
</evidence>
<gene>
    <name evidence="1" type="ORF">FAA86_17920</name>
</gene>
<comment type="caution">
    <text evidence="1">The sequence shown here is derived from an EMBL/GenBank/DDBJ whole genome shotgun (WGS) entry which is preliminary data.</text>
</comment>